<evidence type="ECO:0000259" key="1">
    <source>
        <dbReference type="Pfam" id="PF12080"/>
    </source>
</evidence>
<sequence length="523" mass="58194">MASNNNRLSPRQKMINLMYIVLTAMLALNVSSDVLNGFKQVEDGLERSTSNASLQNDALYQKLAAFNSQNPEKGGQWYKKSLDVKRETSQLYNYIDSLKTLIVKKADGKDGDVNNIERQDDLEAASYIMLSPAQRQGAKLRKMIDEYRTLISGFMTDSVKRATIENYLSTSIHSRNARVHTPSLWETTMFENMPVIAAVTILTKIQSDVRYAESEALHTLINNIDEGDVRVNQLNAFVIPNSKNIMRGGKYSANIVLAAIDTTQRPAIYINGKRLPDENKGLYETYCGSTGIFDFQGYLEVPRGDGSMTRHEFSSSYTVVEPSATISATLMNVLYAGIGNPISISVPGIPNHAIQATMTNGTLTRQGDNWIAKPAKVGQNAVITVTATMDGRSQTVANTQFRVRQLPDPMPYIAYKDDKGYEQKYKGGKPFPKTRLLAAPGIQAAIDDDLLNVSYRVLRFETVFFDSMGNAIPEVSDGANFSQRQKDSFRRLSRGKRFYISRVRAVGPDGIERDLSPIEVIVN</sequence>
<organism evidence="5 6">
    <name type="scientific">Barnesiella viscericola</name>
    <dbReference type="NCBI Taxonomy" id="397865"/>
    <lineage>
        <taxon>Bacteria</taxon>
        <taxon>Pseudomonadati</taxon>
        <taxon>Bacteroidota</taxon>
        <taxon>Bacteroidia</taxon>
        <taxon>Bacteroidales</taxon>
        <taxon>Barnesiellaceae</taxon>
        <taxon>Barnesiella</taxon>
    </lineage>
</organism>
<feature type="domain" description="Gliding motility-associated protein GldM N-terminal" evidence="2">
    <location>
        <begin position="33"/>
        <end position="222"/>
    </location>
</feature>
<gene>
    <name evidence="5" type="primary">gldM</name>
    <name evidence="5" type="ORF">K8U91_08500</name>
</gene>
<evidence type="ECO:0000259" key="4">
    <source>
        <dbReference type="Pfam" id="PF21602"/>
    </source>
</evidence>
<feature type="domain" description="Gliding motility-associated protein GldM first immunoglobulin-like" evidence="3">
    <location>
        <begin position="226"/>
        <end position="321"/>
    </location>
</feature>
<proteinExistence type="predicted"/>
<feature type="domain" description="Gliding motility-associated protein GldM C-terminal" evidence="1">
    <location>
        <begin position="407"/>
        <end position="523"/>
    </location>
</feature>
<comment type="caution">
    <text evidence="5">The sequence shown here is derived from an EMBL/GenBank/DDBJ whole genome shotgun (WGS) entry which is preliminary data.</text>
</comment>
<dbReference type="EMBL" id="DYUD01000024">
    <property type="protein sequence ID" value="HJG89492.1"/>
    <property type="molecule type" value="Genomic_DNA"/>
</dbReference>
<evidence type="ECO:0000313" key="6">
    <source>
        <dbReference type="Proteomes" id="UP000757103"/>
    </source>
</evidence>
<dbReference type="RefSeq" id="WP_273306550.1">
    <property type="nucleotide sequence ID" value="NZ_DYUD01000024.1"/>
</dbReference>
<dbReference type="InterPro" id="IPR022719">
    <property type="entry name" value="Motility-assoc_prot_GldM_C"/>
</dbReference>
<dbReference type="NCBIfam" id="TIGR03517">
    <property type="entry name" value="GldM_gliding"/>
    <property type="match status" value="1"/>
</dbReference>
<dbReference type="Pfam" id="PF21602">
    <property type="entry name" value="GldM_3rd"/>
    <property type="match status" value="1"/>
</dbReference>
<name>A0A921MSS0_9BACT</name>
<dbReference type="InterPro" id="IPR019859">
    <property type="entry name" value="Motility-assoc_prot_GldM"/>
</dbReference>
<accession>A0A921MSS0</accession>
<evidence type="ECO:0000259" key="2">
    <source>
        <dbReference type="Pfam" id="PF12081"/>
    </source>
</evidence>
<reference evidence="5" key="1">
    <citation type="journal article" date="2021" name="PeerJ">
        <title>Extensive microbial diversity within the chicken gut microbiome revealed by metagenomics and culture.</title>
        <authorList>
            <person name="Gilroy R."/>
            <person name="Ravi A."/>
            <person name="Getino M."/>
            <person name="Pursley I."/>
            <person name="Horton D.L."/>
            <person name="Alikhan N.F."/>
            <person name="Baker D."/>
            <person name="Gharbi K."/>
            <person name="Hall N."/>
            <person name="Watson M."/>
            <person name="Adriaenssens E.M."/>
            <person name="Foster-Nyarko E."/>
            <person name="Jarju S."/>
            <person name="Secka A."/>
            <person name="Antonio M."/>
            <person name="Oren A."/>
            <person name="Chaudhuri R.R."/>
            <person name="La Ragione R."/>
            <person name="Hildebrand F."/>
            <person name="Pallen M.J."/>
        </authorList>
    </citation>
    <scope>NUCLEOTIDE SEQUENCE</scope>
    <source>
        <strain evidence="5">CHK121-7720</strain>
    </source>
</reference>
<dbReference type="Pfam" id="PF12081">
    <property type="entry name" value="GldM_1st"/>
    <property type="match status" value="1"/>
</dbReference>
<dbReference type="AlphaFoldDB" id="A0A921MSS0"/>
<dbReference type="InterPro" id="IPR048406">
    <property type="entry name" value="GldM_Ig-like-2"/>
</dbReference>
<evidence type="ECO:0000313" key="5">
    <source>
        <dbReference type="EMBL" id="HJG89492.1"/>
    </source>
</evidence>
<reference evidence="5" key="2">
    <citation type="submission" date="2021-09" db="EMBL/GenBank/DDBJ databases">
        <authorList>
            <person name="Gilroy R."/>
        </authorList>
    </citation>
    <scope>NUCLEOTIDE SEQUENCE</scope>
    <source>
        <strain evidence="5">CHK121-7720</strain>
    </source>
</reference>
<dbReference type="InterPro" id="IPR048405">
    <property type="entry name" value="GldM_Ig-like-1"/>
</dbReference>
<dbReference type="InterPro" id="IPR022720">
    <property type="entry name" value="Motility-assoc_prot_GldM_N"/>
</dbReference>
<dbReference type="Proteomes" id="UP000757103">
    <property type="component" value="Unassembled WGS sequence"/>
</dbReference>
<dbReference type="Pfam" id="PF21601">
    <property type="entry name" value="GldM_2nd"/>
    <property type="match status" value="1"/>
</dbReference>
<dbReference type="Pfam" id="PF12080">
    <property type="entry name" value="GldM_4th"/>
    <property type="match status" value="1"/>
</dbReference>
<evidence type="ECO:0000259" key="3">
    <source>
        <dbReference type="Pfam" id="PF21601"/>
    </source>
</evidence>
<feature type="domain" description="Gliding motility-associated protein GldM second immunoglobulin-like" evidence="4">
    <location>
        <begin position="323"/>
        <end position="404"/>
    </location>
</feature>
<protein>
    <submittedName>
        <fullName evidence="5">Gliding motility protein GldM</fullName>
    </submittedName>
</protein>